<dbReference type="Proteomes" id="UP000051587">
    <property type="component" value="Unassembled WGS sequence"/>
</dbReference>
<keyword evidence="2" id="KW-1185">Reference proteome</keyword>
<accession>A0A0P1FQ54</accession>
<dbReference type="AlphaFoldDB" id="A0A0P1FQ54"/>
<evidence type="ECO:0000313" key="2">
    <source>
        <dbReference type="Proteomes" id="UP000051587"/>
    </source>
</evidence>
<reference evidence="1 2" key="1">
    <citation type="submission" date="2015-09" db="EMBL/GenBank/DDBJ databases">
        <authorList>
            <consortium name="Swine Surveillance"/>
        </authorList>
    </citation>
    <scope>NUCLEOTIDE SEQUENCE [LARGE SCALE GENOMIC DNA]</scope>
    <source>
        <strain evidence="1 2">CECT 4357</strain>
    </source>
</reference>
<protein>
    <submittedName>
        <fullName evidence="1">Uncharacterized protein</fullName>
    </submittedName>
</protein>
<name>A0A0P1FQ54_THAGE</name>
<dbReference type="EMBL" id="CYSA01000015">
    <property type="protein sequence ID" value="CUH64180.1"/>
    <property type="molecule type" value="Genomic_DNA"/>
</dbReference>
<sequence length="37" mass="4643">MNLLSAKSMLVRDRMDWRKPHVPWLSNKFYRFFSNDR</sequence>
<evidence type="ECO:0000313" key="1">
    <source>
        <dbReference type="EMBL" id="CUH64180.1"/>
    </source>
</evidence>
<proteinExistence type="predicted"/>
<organism evidence="1 2">
    <name type="scientific">Thalassovita gelatinovora</name>
    <name type="common">Thalassobius gelatinovorus</name>
    <dbReference type="NCBI Taxonomy" id="53501"/>
    <lineage>
        <taxon>Bacteria</taxon>
        <taxon>Pseudomonadati</taxon>
        <taxon>Pseudomonadota</taxon>
        <taxon>Alphaproteobacteria</taxon>
        <taxon>Rhodobacterales</taxon>
        <taxon>Roseobacteraceae</taxon>
        <taxon>Thalassovita</taxon>
    </lineage>
</organism>
<gene>
    <name evidence="1" type="ORF">TG4357_01127</name>
</gene>